<proteinExistence type="predicted"/>
<organism evidence="2 3">
    <name type="scientific">Candidatus Uhrbacteria bacterium RIFOXYC2_FULL_47_19</name>
    <dbReference type="NCBI Taxonomy" id="1802424"/>
    <lineage>
        <taxon>Bacteria</taxon>
        <taxon>Candidatus Uhriibacteriota</taxon>
    </lineage>
</organism>
<evidence type="ECO:0000256" key="1">
    <source>
        <dbReference type="SAM" id="Coils"/>
    </source>
</evidence>
<name>A0A1F7WCC4_9BACT</name>
<comment type="caution">
    <text evidence="2">The sequence shown here is derived from an EMBL/GenBank/DDBJ whole genome shotgun (WGS) entry which is preliminary data.</text>
</comment>
<dbReference type="EMBL" id="MGFG01000032">
    <property type="protein sequence ID" value="OGM00430.1"/>
    <property type="molecule type" value="Genomic_DNA"/>
</dbReference>
<gene>
    <name evidence="2" type="ORF">A2480_04225</name>
</gene>
<evidence type="ECO:0008006" key="4">
    <source>
        <dbReference type="Google" id="ProtNLM"/>
    </source>
</evidence>
<keyword evidence="1" id="KW-0175">Coiled coil</keyword>
<evidence type="ECO:0000313" key="2">
    <source>
        <dbReference type="EMBL" id="OGM00430.1"/>
    </source>
</evidence>
<protein>
    <recommendedName>
        <fullName evidence="4">Methyltransferase domain-containing protein</fullName>
    </recommendedName>
</protein>
<evidence type="ECO:0000313" key="3">
    <source>
        <dbReference type="Proteomes" id="UP000176988"/>
    </source>
</evidence>
<feature type="coiled-coil region" evidence="1">
    <location>
        <begin position="63"/>
        <end position="97"/>
    </location>
</feature>
<dbReference type="InterPro" id="IPR029063">
    <property type="entry name" value="SAM-dependent_MTases_sf"/>
</dbReference>
<sequence length="539" mass="61539">MRHNETTGSYLMEQEQKVECEFHRSPAIKRLLARSLDVRAVRRKCMESAHLAIDSKYTSEGDRRGWQERLLSAEKELENMQSKLDEFIATAELLSEDDFDRQFGELRAELDGILTRLHGYEILPWWRDRDTDFPSFFRDIRTVETYREFMESKVMQWLPRKAEVGRILSIAREMHHRAGGDDAQPIRIVDVGGANGALGKLVVDLARKNGIGIEYTVVDPDDQIISQAQEAYGDEISFSVCSAGEFSEKVNSDDTEAAERMARRRALIEFNQRRFFDLGSIIDLMNDRLGNGEEIADDVISDFCLAWEEDFQPVPDSFLGPEGNETFKDWVEGSKLNDYRSLFSRWFDRQQQEIVRLTTLVEKRLSEIQSKFDLVINSWMPHDLDFSADLRAINGTAIIYATSLDGSSGIQSSDQDYVMHGREPKAIGEEFSYAPGRNYRMHSGWVGPTPKHMAGIKPFCNGMVLEVKDKYFNPPASDDFSVADLDLGREYPWNGGSGELAAIPDPVPLREQQEDYGNYRSDLREQAESLERLSGQRSA</sequence>
<dbReference type="SUPFAM" id="SSF53335">
    <property type="entry name" value="S-adenosyl-L-methionine-dependent methyltransferases"/>
    <property type="match status" value="1"/>
</dbReference>
<dbReference type="Proteomes" id="UP000176988">
    <property type="component" value="Unassembled WGS sequence"/>
</dbReference>
<dbReference type="AlphaFoldDB" id="A0A1F7WCC4"/>
<accession>A0A1F7WCC4</accession>
<reference evidence="2 3" key="1">
    <citation type="journal article" date="2016" name="Nat. Commun.">
        <title>Thousands of microbial genomes shed light on interconnected biogeochemical processes in an aquifer system.</title>
        <authorList>
            <person name="Anantharaman K."/>
            <person name="Brown C.T."/>
            <person name="Hug L.A."/>
            <person name="Sharon I."/>
            <person name="Castelle C.J."/>
            <person name="Probst A.J."/>
            <person name="Thomas B.C."/>
            <person name="Singh A."/>
            <person name="Wilkins M.J."/>
            <person name="Karaoz U."/>
            <person name="Brodie E.L."/>
            <person name="Williams K.H."/>
            <person name="Hubbard S.S."/>
            <person name="Banfield J.F."/>
        </authorList>
    </citation>
    <scope>NUCLEOTIDE SEQUENCE [LARGE SCALE GENOMIC DNA]</scope>
</reference>